<keyword evidence="1" id="KW-0732">Signal</keyword>
<reference evidence="2 3" key="1">
    <citation type="journal article" date="2014" name="Int. J. Syst. Evol. Microbiol.">
        <title>Complete genome sequence of Corynebacterium casei LMG S-19264T (=DSM 44701T), isolated from a smear-ripened cheese.</title>
        <authorList>
            <consortium name="US DOE Joint Genome Institute (JGI-PGF)"/>
            <person name="Walter F."/>
            <person name="Albersmeier A."/>
            <person name="Kalinowski J."/>
            <person name="Ruckert C."/>
        </authorList>
    </citation>
    <scope>NUCLEOTIDE SEQUENCE [LARGE SCALE GENOMIC DNA]</scope>
    <source>
        <strain evidence="2 3">NBRC 112785</strain>
    </source>
</reference>
<sequence>MRTWFIWIVISAMMVSGCSSTLSPQEASQARQNITADVTQLKQSLSQHVPDIQQQTAQSYAYLATFMSRFKAPIVGAGKGIGVIYNNQTHTTTYVNINRFDLGAGLAYGHYQALTLFANEQELQEFLDGGYKAGFTNETHGLDNDEVGEGSYQITGDWPYKTYVYHVDDQAVVGTYQFRTLSINKELTQTAVGEARVANKVNKDNEREALQWHRALPFFAQDVVDKGYDLPNPYGVSLIYAETKQTMTITELEAGFSFWDRGRIPMMFVTFDNNSSHSRSPQLKVDAWLFPFMNLFASVGKVSGTAHIEFELDGNDLIDQIGLECKPFPPQPLCQKLYDFLKDGSVHVPLDVDLDGYNYTLGTVLAAGWNDFFIAVPVSFSYIEMDKANAQELVLNASARIGKQFSWSRGHSIDGYIGASYLDSDLTLIGKHYLPVGEPNEYIDYKIRQENIDKWMMLVGANYNFNKVWSISAEIGYKSSDKQQFISSLNYRF</sequence>
<accession>A0AA37TR43</accession>
<evidence type="ECO:0000313" key="3">
    <source>
        <dbReference type="Proteomes" id="UP001157439"/>
    </source>
</evidence>
<name>A0AA37TR43_9GAMM</name>
<keyword evidence="3" id="KW-1185">Reference proteome</keyword>
<evidence type="ECO:0000313" key="2">
    <source>
        <dbReference type="EMBL" id="GLS82797.1"/>
    </source>
</evidence>
<dbReference type="AlphaFoldDB" id="A0AA37TR43"/>
<dbReference type="RefSeq" id="WP_143812010.1">
    <property type="nucleotide sequence ID" value="NZ_BSPO01000002.1"/>
</dbReference>
<evidence type="ECO:0000256" key="1">
    <source>
        <dbReference type="SAM" id="SignalP"/>
    </source>
</evidence>
<dbReference type="PROSITE" id="PS51257">
    <property type="entry name" value="PROKAR_LIPOPROTEIN"/>
    <property type="match status" value="1"/>
</dbReference>
<comment type="caution">
    <text evidence="2">The sequence shown here is derived from an EMBL/GenBank/DDBJ whole genome shotgun (WGS) entry which is preliminary data.</text>
</comment>
<organism evidence="2 3">
    <name type="scientific">Paraferrimonas haliotis</name>
    <dbReference type="NCBI Taxonomy" id="2013866"/>
    <lineage>
        <taxon>Bacteria</taxon>
        <taxon>Pseudomonadati</taxon>
        <taxon>Pseudomonadota</taxon>
        <taxon>Gammaproteobacteria</taxon>
        <taxon>Alteromonadales</taxon>
        <taxon>Ferrimonadaceae</taxon>
        <taxon>Paraferrimonas</taxon>
    </lineage>
</organism>
<keyword evidence="2" id="KW-0449">Lipoprotein</keyword>
<feature type="chain" id="PRO_5041306301" evidence="1">
    <location>
        <begin position="22"/>
        <end position="493"/>
    </location>
</feature>
<dbReference type="Proteomes" id="UP001157439">
    <property type="component" value="Unassembled WGS sequence"/>
</dbReference>
<protein>
    <submittedName>
        <fullName evidence="2">Lipoprotein</fullName>
    </submittedName>
</protein>
<gene>
    <name evidence="2" type="ORF">GCM10007894_07740</name>
</gene>
<dbReference type="EMBL" id="BSPO01000002">
    <property type="protein sequence ID" value="GLS82797.1"/>
    <property type="molecule type" value="Genomic_DNA"/>
</dbReference>
<proteinExistence type="predicted"/>
<feature type="signal peptide" evidence="1">
    <location>
        <begin position="1"/>
        <end position="21"/>
    </location>
</feature>